<protein>
    <submittedName>
        <fullName evidence="1">Uncharacterized protein</fullName>
    </submittedName>
</protein>
<accession>A0A0F9GZY9</accession>
<name>A0A0F9GZY9_9ZZZZ</name>
<proteinExistence type="predicted"/>
<reference evidence="1" key="1">
    <citation type="journal article" date="2015" name="Nature">
        <title>Complex archaea that bridge the gap between prokaryotes and eukaryotes.</title>
        <authorList>
            <person name="Spang A."/>
            <person name="Saw J.H."/>
            <person name="Jorgensen S.L."/>
            <person name="Zaremba-Niedzwiedzka K."/>
            <person name="Martijn J."/>
            <person name="Lind A.E."/>
            <person name="van Eijk R."/>
            <person name="Schleper C."/>
            <person name="Guy L."/>
            <person name="Ettema T.J."/>
        </authorList>
    </citation>
    <scope>NUCLEOTIDE SEQUENCE</scope>
</reference>
<evidence type="ECO:0000313" key="1">
    <source>
        <dbReference type="EMBL" id="KKM04384.1"/>
    </source>
</evidence>
<comment type="caution">
    <text evidence="1">The sequence shown here is derived from an EMBL/GenBank/DDBJ whole genome shotgun (WGS) entry which is preliminary data.</text>
</comment>
<sequence>MQPLTSNDLNLLCKVPPLRILQNRMVLEIMLPSMLHCPELWLDDVGKSQYGGPEGFDVFIRALIYKAKWILAKAKPSNGENGGRNE</sequence>
<dbReference type="AlphaFoldDB" id="A0A0F9GZY9"/>
<organism evidence="1">
    <name type="scientific">marine sediment metagenome</name>
    <dbReference type="NCBI Taxonomy" id="412755"/>
    <lineage>
        <taxon>unclassified sequences</taxon>
        <taxon>metagenomes</taxon>
        <taxon>ecological metagenomes</taxon>
    </lineage>
</organism>
<dbReference type="EMBL" id="LAZR01016465">
    <property type="protein sequence ID" value="KKM04384.1"/>
    <property type="molecule type" value="Genomic_DNA"/>
</dbReference>
<gene>
    <name evidence="1" type="ORF">LCGC14_1764850</name>
</gene>